<evidence type="ECO:0000256" key="1">
    <source>
        <dbReference type="SAM" id="MobiDB-lite"/>
    </source>
</evidence>
<evidence type="ECO:0000313" key="3">
    <source>
        <dbReference type="Proteomes" id="UP001392437"/>
    </source>
</evidence>
<gene>
    <name evidence="2" type="ORF">PG999_001405</name>
</gene>
<proteinExistence type="predicted"/>
<protein>
    <submittedName>
        <fullName evidence="2">Uncharacterized protein</fullName>
    </submittedName>
</protein>
<comment type="caution">
    <text evidence="2">The sequence shown here is derived from an EMBL/GenBank/DDBJ whole genome shotgun (WGS) entry which is preliminary data.</text>
</comment>
<dbReference type="EMBL" id="JAQQWP010000001">
    <property type="protein sequence ID" value="KAK8133232.1"/>
    <property type="molecule type" value="Genomic_DNA"/>
</dbReference>
<dbReference type="Proteomes" id="UP001392437">
    <property type="component" value="Unassembled WGS sequence"/>
</dbReference>
<accession>A0AAW0RE72</accession>
<feature type="region of interest" description="Disordered" evidence="1">
    <location>
        <begin position="215"/>
        <end position="235"/>
    </location>
</feature>
<name>A0AAW0RE72_9PEZI</name>
<reference evidence="2 3" key="1">
    <citation type="submission" date="2023-01" db="EMBL/GenBank/DDBJ databases">
        <title>Analysis of 21 Apiospora genomes using comparative genomics revels a genus with tremendous synthesis potential of carbohydrate active enzymes and secondary metabolites.</title>
        <authorList>
            <person name="Sorensen T."/>
        </authorList>
    </citation>
    <scope>NUCLEOTIDE SEQUENCE [LARGE SCALE GENOMIC DNA]</scope>
    <source>
        <strain evidence="2 3">CBS 117206</strain>
    </source>
</reference>
<evidence type="ECO:0000313" key="2">
    <source>
        <dbReference type="EMBL" id="KAK8133232.1"/>
    </source>
</evidence>
<sequence>MVYKAVMDEEDTIPMVRSLAYSQAQQRFYILSNHAPYLRPPGWGLLATIPEAFGEALRMGRVQLPARHVTFPGASVAHPDIGLVEHPLVSEAVDNDDGGGGGGGLYNPAATVFYLDHASLMALFRDAAAMTTPPPADRFAWLTDLLLDRRTFEHLLWVPRPSRRPTAQPFASLPGLRRLVVGFLHRWQDVAVLEGPYGDVVEELDVDVYYSANPRSTAADPDDNGEGRSTDVDDEPTVSYVAVRPRRVVHPMITHIITETVLHTASSVRALNRAGVRVTWAVIRQGVTRRRDVMLGTREVRRP</sequence>
<organism evidence="2 3">
    <name type="scientific">Apiospora kogelbergensis</name>
    <dbReference type="NCBI Taxonomy" id="1337665"/>
    <lineage>
        <taxon>Eukaryota</taxon>
        <taxon>Fungi</taxon>
        <taxon>Dikarya</taxon>
        <taxon>Ascomycota</taxon>
        <taxon>Pezizomycotina</taxon>
        <taxon>Sordariomycetes</taxon>
        <taxon>Xylariomycetidae</taxon>
        <taxon>Amphisphaeriales</taxon>
        <taxon>Apiosporaceae</taxon>
        <taxon>Apiospora</taxon>
    </lineage>
</organism>
<keyword evidence="3" id="KW-1185">Reference proteome</keyword>
<dbReference type="AlphaFoldDB" id="A0AAW0RE72"/>